<reference evidence="1 2" key="1">
    <citation type="submission" date="2018-04" db="EMBL/GenBank/DDBJ databases">
        <title>Genomic Encyclopedia of Archaeal and Bacterial Type Strains, Phase II (KMG-II): from individual species to whole genera.</title>
        <authorList>
            <person name="Goeker M."/>
        </authorList>
    </citation>
    <scope>NUCLEOTIDE SEQUENCE [LARGE SCALE GENOMIC DNA]</scope>
    <source>
        <strain evidence="1 2">DSM 100162</strain>
    </source>
</reference>
<accession>A0A2T5YHM2</accession>
<proteinExistence type="predicted"/>
<dbReference type="AlphaFoldDB" id="A0A2T5YHM2"/>
<sequence>MSIEAPITFQIERRCFENVKRKRFLFWTSTSFGGKTSAITLSGVTKIELEGIDERFKDNHFIQQFTYDAVNDVLALHTVFGLTVKFTIGKDFQGELADLKDSSFGAGILLGSKGFTEEEWEMLKINQT</sequence>
<dbReference type="EMBL" id="QBKI01000005">
    <property type="protein sequence ID" value="PTX18810.1"/>
    <property type="molecule type" value="Genomic_DNA"/>
</dbReference>
<keyword evidence="2" id="KW-1185">Reference proteome</keyword>
<evidence type="ECO:0000313" key="1">
    <source>
        <dbReference type="EMBL" id="PTX18810.1"/>
    </source>
</evidence>
<evidence type="ECO:0000313" key="2">
    <source>
        <dbReference type="Proteomes" id="UP000244225"/>
    </source>
</evidence>
<dbReference type="Proteomes" id="UP000244225">
    <property type="component" value="Unassembled WGS sequence"/>
</dbReference>
<comment type="caution">
    <text evidence="1">The sequence shown here is derived from an EMBL/GenBank/DDBJ whole genome shotgun (WGS) entry which is preliminary data.</text>
</comment>
<gene>
    <name evidence="1" type="ORF">C8N40_10599</name>
</gene>
<dbReference type="RefSeq" id="WP_211318080.1">
    <property type="nucleotide sequence ID" value="NZ_QBKI01000005.1"/>
</dbReference>
<organism evidence="1 2">
    <name type="scientific">Pontibacter mucosus</name>
    <dbReference type="NCBI Taxonomy" id="1649266"/>
    <lineage>
        <taxon>Bacteria</taxon>
        <taxon>Pseudomonadati</taxon>
        <taxon>Bacteroidota</taxon>
        <taxon>Cytophagia</taxon>
        <taxon>Cytophagales</taxon>
        <taxon>Hymenobacteraceae</taxon>
        <taxon>Pontibacter</taxon>
    </lineage>
</organism>
<protein>
    <submittedName>
        <fullName evidence="1">Uncharacterized protein</fullName>
    </submittedName>
</protein>
<name>A0A2T5YHM2_9BACT</name>